<feature type="transmembrane region" description="Helical" evidence="1">
    <location>
        <begin position="54"/>
        <end position="79"/>
    </location>
</feature>
<feature type="transmembrane region" description="Helical" evidence="1">
    <location>
        <begin position="99"/>
        <end position="118"/>
    </location>
</feature>
<proteinExistence type="predicted"/>
<dbReference type="GO" id="GO:0016747">
    <property type="term" value="F:acyltransferase activity, transferring groups other than amino-acyl groups"/>
    <property type="evidence" value="ECO:0007669"/>
    <property type="project" value="InterPro"/>
</dbReference>
<feature type="domain" description="Acyltransferase 3" evidence="2">
    <location>
        <begin position="12"/>
        <end position="371"/>
    </location>
</feature>
<accession>A0A2A7UX79</accession>
<organism evidence="3 4">
    <name type="scientific">Comamonas terrigena</name>
    <dbReference type="NCBI Taxonomy" id="32013"/>
    <lineage>
        <taxon>Bacteria</taxon>
        <taxon>Pseudomonadati</taxon>
        <taxon>Pseudomonadota</taxon>
        <taxon>Betaproteobacteria</taxon>
        <taxon>Burkholderiales</taxon>
        <taxon>Comamonadaceae</taxon>
        <taxon>Comamonas</taxon>
    </lineage>
</organism>
<gene>
    <name evidence="3" type="ORF">CRM82_15355</name>
</gene>
<feature type="transmembrane region" description="Helical" evidence="1">
    <location>
        <begin position="21"/>
        <end position="42"/>
    </location>
</feature>
<keyword evidence="1" id="KW-1133">Transmembrane helix</keyword>
<dbReference type="InterPro" id="IPR050623">
    <property type="entry name" value="Glucan_succinyl_AcylTrfase"/>
</dbReference>
<comment type="caution">
    <text evidence="3">The sequence shown here is derived from an EMBL/GenBank/DDBJ whole genome shotgun (WGS) entry which is preliminary data.</text>
</comment>
<name>A0A2A7UX79_COMTR</name>
<evidence type="ECO:0000313" key="3">
    <source>
        <dbReference type="EMBL" id="PEH89796.1"/>
    </source>
</evidence>
<keyword evidence="1" id="KW-0472">Membrane</keyword>
<feature type="transmembrane region" description="Helical" evidence="1">
    <location>
        <begin position="358"/>
        <end position="377"/>
    </location>
</feature>
<feature type="transmembrane region" description="Helical" evidence="1">
    <location>
        <begin position="231"/>
        <end position="248"/>
    </location>
</feature>
<dbReference type="AlphaFoldDB" id="A0A2A7UX79"/>
<dbReference type="STRING" id="1219032.GCA_001515545_00436"/>
<keyword evidence="3" id="KW-0012">Acyltransferase</keyword>
<sequence length="404" mass="44211">MTQADGSQDRLYALDNLRAAMMWLGIVLHVAVIHMAGAQLLPWRDNQTTPAADLLVAFIHAFRMPVFFILAGFFVALLLTQRGAAATVRHRLRRLALPFALFWPPLFAACAVLAMLFMHRMARGTWGLDPGLAPAAEGMAAHTGLNTLHLWFLWLLFWLSVLTPLVQKALQRWAPAVAPALGRWLAAMGCTPWGVAVLTTLLAGIGVQYGAGLVSPGNAFVPPWMEWAHNGLFYVFGLALYAHWQVLLAHYVRRWPWYGVAGVLCFLASGGVLEQVPADARQTLPMGVRWAFSWAYNAAAWCWSFALIGLFTAHLGRHSPAMRYLADSSYWVYLVHMPMTIGFGALLFGLPWPAGVKMLLNIAATTALSLASYHWLVRTTAVGLLLNGKSHGRAPGPAAALPTA</sequence>
<protein>
    <submittedName>
        <fullName evidence="3">Acyltransferase</fullName>
    </submittedName>
</protein>
<keyword evidence="4" id="KW-1185">Reference proteome</keyword>
<dbReference type="PANTHER" id="PTHR36927:SF1">
    <property type="entry name" value="MDO-LIKE PROTEIN"/>
    <property type="match status" value="1"/>
</dbReference>
<evidence type="ECO:0000256" key="1">
    <source>
        <dbReference type="SAM" id="Phobius"/>
    </source>
</evidence>
<dbReference type="Proteomes" id="UP000220246">
    <property type="component" value="Unassembled WGS sequence"/>
</dbReference>
<feature type="transmembrane region" description="Helical" evidence="1">
    <location>
        <begin position="148"/>
        <end position="166"/>
    </location>
</feature>
<dbReference type="Pfam" id="PF01757">
    <property type="entry name" value="Acyl_transf_3"/>
    <property type="match status" value="1"/>
</dbReference>
<keyword evidence="1" id="KW-0812">Transmembrane</keyword>
<feature type="transmembrane region" description="Helical" evidence="1">
    <location>
        <begin position="331"/>
        <end position="352"/>
    </location>
</feature>
<feature type="transmembrane region" description="Helical" evidence="1">
    <location>
        <begin position="293"/>
        <end position="311"/>
    </location>
</feature>
<reference evidence="4" key="1">
    <citation type="submission" date="2017-09" db="EMBL/GenBank/DDBJ databases">
        <title>FDA dAtabase for Regulatory Grade micrObial Sequences (FDA-ARGOS): Supporting development and validation of Infectious Disease Dx tests.</title>
        <authorList>
            <person name="Minogue T."/>
            <person name="Wolcott M."/>
            <person name="Wasieloski L."/>
            <person name="Aguilar W."/>
            <person name="Moore D."/>
            <person name="Tallon L."/>
            <person name="Sadzewicz L."/>
            <person name="Ott S."/>
            <person name="Zhao X."/>
            <person name="Nagaraj S."/>
            <person name="Vavikolanu K."/>
            <person name="Aluvathingal J."/>
            <person name="Nadendla S."/>
            <person name="Sichtig H."/>
        </authorList>
    </citation>
    <scope>NUCLEOTIDE SEQUENCE [LARGE SCALE GENOMIC DNA]</scope>
    <source>
        <strain evidence="4">FDAARGOS_394</strain>
    </source>
</reference>
<dbReference type="RefSeq" id="WP_066532994.1">
    <property type="nucleotide sequence ID" value="NZ_PDEA01000001.1"/>
</dbReference>
<dbReference type="PANTHER" id="PTHR36927">
    <property type="entry name" value="BLR4337 PROTEIN"/>
    <property type="match status" value="1"/>
</dbReference>
<dbReference type="InterPro" id="IPR002656">
    <property type="entry name" value="Acyl_transf_3_dom"/>
</dbReference>
<evidence type="ECO:0000259" key="2">
    <source>
        <dbReference type="Pfam" id="PF01757"/>
    </source>
</evidence>
<dbReference type="GeneID" id="80801999"/>
<feature type="transmembrane region" description="Helical" evidence="1">
    <location>
        <begin position="186"/>
        <end position="211"/>
    </location>
</feature>
<feature type="transmembrane region" description="Helical" evidence="1">
    <location>
        <begin position="255"/>
        <end position="273"/>
    </location>
</feature>
<keyword evidence="3" id="KW-0808">Transferase</keyword>
<evidence type="ECO:0000313" key="4">
    <source>
        <dbReference type="Proteomes" id="UP000220246"/>
    </source>
</evidence>
<dbReference type="EMBL" id="PDEA01000001">
    <property type="protein sequence ID" value="PEH89796.1"/>
    <property type="molecule type" value="Genomic_DNA"/>
</dbReference>
<dbReference type="OrthoDB" id="5504996at2"/>